<feature type="transmembrane region" description="Helical" evidence="17">
    <location>
        <begin position="429"/>
        <end position="452"/>
    </location>
</feature>
<dbReference type="Pfam" id="PF17910">
    <property type="entry name" value="FeoB_Cyto"/>
    <property type="match status" value="1"/>
</dbReference>
<dbReference type="InterPro" id="IPR011640">
    <property type="entry name" value="Fe2_transport_prot_B_C"/>
</dbReference>
<evidence type="ECO:0000256" key="1">
    <source>
        <dbReference type="ARBA" id="ARBA00003926"/>
    </source>
</evidence>
<dbReference type="GO" id="GO:0005525">
    <property type="term" value="F:GTP binding"/>
    <property type="evidence" value="ECO:0007669"/>
    <property type="project" value="UniProtKB-KW"/>
</dbReference>
<dbReference type="Pfam" id="PF07670">
    <property type="entry name" value="Gate"/>
    <property type="match status" value="2"/>
</dbReference>
<dbReference type="Gene3D" id="3.40.50.300">
    <property type="entry name" value="P-loop containing nucleotide triphosphate hydrolases"/>
    <property type="match status" value="1"/>
</dbReference>
<keyword evidence="16" id="KW-0479">Metal-binding</keyword>
<evidence type="ECO:0000256" key="2">
    <source>
        <dbReference type="ARBA" id="ARBA00004429"/>
    </source>
</evidence>
<dbReference type="NCBIfam" id="TIGR00231">
    <property type="entry name" value="small_GTP"/>
    <property type="match status" value="1"/>
</dbReference>
<dbReference type="FunFam" id="3.40.50.300:FF:000426">
    <property type="entry name" value="Ferrous iron transport protein B"/>
    <property type="match status" value="1"/>
</dbReference>
<keyword evidence="16" id="KW-0460">Magnesium</keyword>
<feature type="transmembrane region" description="Helical" evidence="17">
    <location>
        <begin position="686"/>
        <end position="705"/>
    </location>
</feature>
<keyword evidence="8 15" id="KW-0547">Nucleotide-binding</keyword>
<evidence type="ECO:0000313" key="19">
    <source>
        <dbReference type="EMBL" id="HJB41342.1"/>
    </source>
</evidence>
<evidence type="ECO:0000256" key="9">
    <source>
        <dbReference type="ARBA" id="ARBA00022989"/>
    </source>
</evidence>
<protein>
    <recommendedName>
        <fullName evidence="14 17">Ferrous iron transport protein B</fullName>
    </recommendedName>
</protein>
<dbReference type="PANTHER" id="PTHR43185:SF1">
    <property type="entry name" value="FE(2+) TRANSPORTER FEOB"/>
    <property type="match status" value="1"/>
</dbReference>
<gene>
    <name evidence="19" type="primary">feoB</name>
    <name evidence="19" type="ORF">H9945_02470</name>
</gene>
<evidence type="ECO:0000256" key="3">
    <source>
        <dbReference type="ARBA" id="ARBA00022448"/>
    </source>
</evidence>
<reference evidence="19" key="2">
    <citation type="submission" date="2021-04" db="EMBL/GenBank/DDBJ databases">
        <authorList>
            <person name="Gilroy R."/>
        </authorList>
    </citation>
    <scope>NUCLEOTIDE SEQUENCE</scope>
    <source>
        <strain evidence="19">ChiBcec8-13705</strain>
    </source>
</reference>
<dbReference type="Proteomes" id="UP000886803">
    <property type="component" value="Unassembled WGS sequence"/>
</dbReference>
<keyword evidence="10 17" id="KW-0408">Iron</keyword>
<evidence type="ECO:0000259" key="18">
    <source>
        <dbReference type="PROSITE" id="PS51711"/>
    </source>
</evidence>
<feature type="transmembrane region" description="Helical" evidence="17">
    <location>
        <begin position="350"/>
        <end position="374"/>
    </location>
</feature>
<dbReference type="AlphaFoldDB" id="A0A9D2S2C2"/>
<keyword evidence="7 17" id="KW-0812">Transmembrane</keyword>
<keyword evidence="6" id="KW-0997">Cell inner membrane</keyword>
<keyword evidence="9 17" id="KW-1133">Transmembrane helix</keyword>
<dbReference type="InterPro" id="IPR005225">
    <property type="entry name" value="Small_GTP-bd"/>
</dbReference>
<keyword evidence="12 15" id="KW-0342">GTP-binding</keyword>
<evidence type="ECO:0000313" key="20">
    <source>
        <dbReference type="Proteomes" id="UP000886803"/>
    </source>
</evidence>
<evidence type="ECO:0000256" key="11">
    <source>
        <dbReference type="ARBA" id="ARBA00023065"/>
    </source>
</evidence>
<keyword evidence="4" id="KW-1003">Cell membrane</keyword>
<reference evidence="19" key="1">
    <citation type="journal article" date="2021" name="PeerJ">
        <title>Extensive microbial diversity within the chicken gut microbiome revealed by metagenomics and culture.</title>
        <authorList>
            <person name="Gilroy R."/>
            <person name="Ravi A."/>
            <person name="Getino M."/>
            <person name="Pursley I."/>
            <person name="Horton D.L."/>
            <person name="Alikhan N.F."/>
            <person name="Baker D."/>
            <person name="Gharbi K."/>
            <person name="Hall N."/>
            <person name="Watson M."/>
            <person name="Adriaenssens E.M."/>
            <person name="Foster-Nyarko E."/>
            <person name="Jarju S."/>
            <person name="Secka A."/>
            <person name="Antonio M."/>
            <person name="Oren A."/>
            <person name="Chaudhuri R.R."/>
            <person name="La Ragione R."/>
            <person name="Hildebrand F."/>
            <person name="Pallen M.J."/>
        </authorList>
    </citation>
    <scope>NUCLEOTIDE SEQUENCE</scope>
    <source>
        <strain evidence="19">ChiBcec8-13705</strain>
    </source>
</reference>
<evidence type="ECO:0000256" key="13">
    <source>
        <dbReference type="ARBA" id="ARBA00023136"/>
    </source>
</evidence>
<feature type="binding site" evidence="15">
    <location>
        <begin position="114"/>
        <end position="117"/>
    </location>
    <ligand>
        <name>GTP</name>
        <dbReference type="ChEBI" id="CHEBI:37565"/>
        <label>1</label>
    </ligand>
</feature>
<keyword evidence="11" id="KW-0406">Ion transport</keyword>
<accession>A0A9D2S2C2</accession>
<feature type="transmembrane region" description="Helical" evidence="17">
    <location>
        <begin position="623"/>
        <end position="642"/>
    </location>
</feature>
<dbReference type="Gene3D" id="1.10.287.1770">
    <property type="match status" value="1"/>
</dbReference>
<proteinExistence type="inferred from homology"/>
<evidence type="ECO:0000256" key="6">
    <source>
        <dbReference type="ARBA" id="ARBA00022519"/>
    </source>
</evidence>
<feature type="binding site" evidence="15">
    <location>
        <begin position="9"/>
        <end position="16"/>
    </location>
    <ligand>
        <name>GTP</name>
        <dbReference type="ChEBI" id="CHEBI:37565"/>
        <label>1</label>
    </ligand>
</feature>
<dbReference type="NCBIfam" id="TIGR00437">
    <property type="entry name" value="feoB"/>
    <property type="match status" value="1"/>
</dbReference>
<evidence type="ECO:0000256" key="8">
    <source>
        <dbReference type="ARBA" id="ARBA00022741"/>
    </source>
</evidence>
<feature type="transmembrane region" description="Helical" evidence="17">
    <location>
        <begin position="654"/>
        <end position="674"/>
    </location>
</feature>
<dbReference type="Pfam" id="PF07664">
    <property type="entry name" value="FeoB_C"/>
    <property type="match status" value="1"/>
</dbReference>
<feature type="binding site" evidence="16">
    <location>
        <position position="20"/>
    </location>
    <ligand>
        <name>Mg(2+)</name>
        <dbReference type="ChEBI" id="CHEBI:18420"/>
        <label>2</label>
    </ligand>
</feature>
<feature type="transmembrane region" description="Helical" evidence="17">
    <location>
        <begin position="458"/>
        <end position="479"/>
    </location>
</feature>
<dbReference type="InterPro" id="IPR011642">
    <property type="entry name" value="Gate_dom"/>
</dbReference>
<comment type="function">
    <text evidence="1 17">Probable transporter of a GTP-driven Fe(2+) uptake system.</text>
</comment>
<keyword evidence="3 17" id="KW-0813">Transport</keyword>
<feature type="binding site" evidence="16">
    <location>
        <position position="24"/>
    </location>
    <ligand>
        <name>Mg(2+)</name>
        <dbReference type="ChEBI" id="CHEBI:18420"/>
        <label>2</label>
    </ligand>
</feature>
<dbReference type="GO" id="GO:0005886">
    <property type="term" value="C:plasma membrane"/>
    <property type="evidence" value="ECO:0007669"/>
    <property type="project" value="UniProtKB-SubCell"/>
</dbReference>
<dbReference type="EMBL" id="DWYG01000026">
    <property type="protein sequence ID" value="HJB41342.1"/>
    <property type="molecule type" value="Genomic_DNA"/>
</dbReference>
<evidence type="ECO:0000256" key="7">
    <source>
        <dbReference type="ARBA" id="ARBA00022692"/>
    </source>
</evidence>
<name>A0A9D2S2C2_9FIRM</name>
<dbReference type="InterPro" id="IPR041069">
    <property type="entry name" value="FeoB_Cyto"/>
</dbReference>
<evidence type="ECO:0000256" key="4">
    <source>
        <dbReference type="ARBA" id="ARBA00022475"/>
    </source>
</evidence>
<evidence type="ECO:0000256" key="16">
    <source>
        <dbReference type="PIRSR" id="PIRSR603373-2"/>
    </source>
</evidence>
<feature type="transmembrane region" description="Helical" evidence="17">
    <location>
        <begin position="518"/>
        <end position="536"/>
    </location>
</feature>
<feature type="binding site" evidence="16">
    <location>
        <position position="23"/>
    </location>
    <ligand>
        <name>Mg(2+)</name>
        <dbReference type="ChEBI" id="CHEBI:18420"/>
        <label>2</label>
    </ligand>
</feature>
<dbReference type="PANTHER" id="PTHR43185">
    <property type="entry name" value="FERROUS IRON TRANSPORT PROTEIN B"/>
    <property type="match status" value="1"/>
</dbReference>
<evidence type="ECO:0000256" key="17">
    <source>
        <dbReference type="RuleBase" id="RU362098"/>
    </source>
</evidence>
<feature type="transmembrane region" description="Helical" evidence="17">
    <location>
        <begin position="556"/>
        <end position="576"/>
    </location>
</feature>
<evidence type="ECO:0000256" key="5">
    <source>
        <dbReference type="ARBA" id="ARBA00022496"/>
    </source>
</evidence>
<dbReference type="SUPFAM" id="SSF52540">
    <property type="entry name" value="P-loop containing nucleoside triphosphate hydrolases"/>
    <property type="match status" value="1"/>
</dbReference>
<dbReference type="InterPro" id="IPR030389">
    <property type="entry name" value="G_FEOB_dom"/>
</dbReference>
<dbReference type="InterPro" id="IPR050860">
    <property type="entry name" value="FeoB_GTPase"/>
</dbReference>
<feature type="binding site" evidence="15">
    <location>
        <begin position="54"/>
        <end position="57"/>
    </location>
    <ligand>
        <name>GTP</name>
        <dbReference type="ChEBI" id="CHEBI:37565"/>
        <label>1</label>
    </ligand>
</feature>
<keyword evidence="5 17" id="KW-0410">Iron transport</keyword>
<dbReference type="CDD" id="cd01879">
    <property type="entry name" value="FeoB"/>
    <property type="match status" value="1"/>
</dbReference>
<evidence type="ECO:0000256" key="12">
    <source>
        <dbReference type="ARBA" id="ARBA00023134"/>
    </source>
</evidence>
<dbReference type="InterPro" id="IPR003373">
    <property type="entry name" value="Fe2_transport_prot-B"/>
</dbReference>
<dbReference type="GO" id="GO:0015093">
    <property type="term" value="F:ferrous iron transmembrane transporter activity"/>
    <property type="evidence" value="ECO:0007669"/>
    <property type="project" value="UniProtKB-UniRule"/>
</dbReference>
<dbReference type="InterPro" id="IPR027417">
    <property type="entry name" value="P-loop_NTPase"/>
</dbReference>
<organism evidence="19 20">
    <name type="scientific">Candidatus Gemmiger avicola</name>
    <dbReference type="NCBI Taxonomy" id="2838605"/>
    <lineage>
        <taxon>Bacteria</taxon>
        <taxon>Bacillati</taxon>
        <taxon>Bacillota</taxon>
        <taxon>Clostridia</taxon>
        <taxon>Eubacteriales</taxon>
        <taxon>Gemmiger</taxon>
    </lineage>
</organism>
<evidence type="ECO:0000256" key="14">
    <source>
        <dbReference type="NCBIfam" id="TIGR00437"/>
    </source>
</evidence>
<feature type="domain" description="FeoB-type G" evidence="18">
    <location>
        <begin position="2"/>
        <end position="163"/>
    </location>
</feature>
<feature type="binding site" evidence="15">
    <location>
        <begin position="34"/>
        <end position="38"/>
    </location>
    <ligand>
        <name>GTP</name>
        <dbReference type="ChEBI" id="CHEBI:37565"/>
        <label>1</label>
    </ligand>
</feature>
<comment type="similarity">
    <text evidence="17">Belongs to the TRAFAC class TrmE-Era-EngA-EngB-Septin-like GTPase superfamily. FeoB GTPase (TC 9.A.8) family.</text>
</comment>
<feature type="transmembrane region" description="Helical" evidence="17">
    <location>
        <begin position="283"/>
        <end position="308"/>
    </location>
</feature>
<keyword evidence="13 17" id="KW-0472">Membrane</keyword>
<evidence type="ECO:0000256" key="15">
    <source>
        <dbReference type="PIRSR" id="PIRSR603373-1"/>
    </source>
</evidence>
<dbReference type="GO" id="GO:0046872">
    <property type="term" value="F:metal ion binding"/>
    <property type="evidence" value="ECO:0007669"/>
    <property type="project" value="UniProtKB-KW"/>
</dbReference>
<evidence type="ECO:0000256" key="10">
    <source>
        <dbReference type="ARBA" id="ARBA00023004"/>
    </source>
</evidence>
<sequence>MAIKIALAGNPNSGKTTLFNDLTGSNQYVGNWPGVTVEKKEGRLKGNKDVIIQDLPGIYSLSPYTLEEVVSREYLVTEKPDAILNIIDGTNIERNLYLTTQLIELGIPVVMAVNMIDLVRKNGDKIDLAKLSKQLGCQAVEISALKGEGSLKAAEMAVAAAKAGKAGDLPHVFTGSVEHAIAHIEESIQGNVDGRFLRWYAVKLFERDEKVQQELGLGKAVMDHIEGHIADCEKEMDDDAESIITNQRYAYINKVVTAAVHKKARADNMTASDKIDRIVTNRVAALPIFAVVMFLIYAIAMGSLPVSIGTMATDWTNDVLFGEVVPPAIQGFMESVGCAPWLTGLVVDGIVAGVGAVLGFVPQMLVLFFLLSILEDVGYMSRIAFIMDRVFRKFGLSGKSFIPMLVGTGCGVPGVMASRTIENERDRRMTIMTTCFIPCSAKMPIIGLFAGALFGGSALVSVSAYFIGVAAIIVSGIILKKTKLFAGDPAPFVMELPAYHIPAWGNVLRATWERGWSFIKRAGTVILASTVVLWFLQGFGFTDGKFGMVPDNNTSLLAGIGGAISFLFAPLGFGTWQPTVASFTGLISKENFVGTLGVLYGFAEVAETGDEIWANIAADFTPLSAYSCMIFNLLCAPCFAAMGAIKREMNNGKWTAIAIGYMCLLAYCTSLVVYQIGGLFTGEVTFGLGSVVAFAVLAFALYLLVRPNKYDETHVRLDTRKLVNSK</sequence>
<dbReference type="PROSITE" id="PS51711">
    <property type="entry name" value="G_FEOB"/>
    <property type="match status" value="1"/>
</dbReference>
<comment type="caution">
    <text evidence="19">The sequence shown here is derived from an EMBL/GenBank/DDBJ whole genome shotgun (WGS) entry which is preliminary data.</text>
</comment>
<dbReference type="Pfam" id="PF02421">
    <property type="entry name" value="FeoB_N"/>
    <property type="match status" value="1"/>
</dbReference>
<comment type="subcellular location">
    <subcellularLocation>
        <location evidence="2">Cell inner membrane</location>
        <topology evidence="2">Multi-pass membrane protein</topology>
    </subcellularLocation>
    <subcellularLocation>
        <location evidence="17">Cell membrane</location>
        <topology evidence="17">Multi-pass membrane protein</topology>
    </subcellularLocation>
</comment>